<evidence type="ECO:0000313" key="2">
    <source>
        <dbReference type="EMBL" id="KAB1221621.1"/>
    </source>
</evidence>
<gene>
    <name evidence="2" type="ORF">CJ030_MR2G024070</name>
</gene>
<evidence type="ECO:0000313" key="3">
    <source>
        <dbReference type="Proteomes" id="UP000516437"/>
    </source>
</evidence>
<feature type="compositionally biased region" description="Polar residues" evidence="1">
    <location>
        <begin position="63"/>
        <end position="74"/>
    </location>
</feature>
<reference evidence="2 3" key="1">
    <citation type="journal article" date="2019" name="Plant Biotechnol. J.">
        <title>The red bayberry genome and genetic basis of sex determination.</title>
        <authorList>
            <person name="Jia H.M."/>
            <person name="Jia H.J."/>
            <person name="Cai Q.L."/>
            <person name="Wang Y."/>
            <person name="Zhao H.B."/>
            <person name="Yang W.F."/>
            <person name="Wang G.Y."/>
            <person name="Li Y.H."/>
            <person name="Zhan D.L."/>
            <person name="Shen Y.T."/>
            <person name="Niu Q.F."/>
            <person name="Chang L."/>
            <person name="Qiu J."/>
            <person name="Zhao L."/>
            <person name="Xie H.B."/>
            <person name="Fu W.Y."/>
            <person name="Jin J."/>
            <person name="Li X.W."/>
            <person name="Jiao Y."/>
            <person name="Zhou C.C."/>
            <person name="Tu T."/>
            <person name="Chai C.Y."/>
            <person name="Gao J.L."/>
            <person name="Fan L.J."/>
            <person name="van de Weg E."/>
            <person name="Wang J.Y."/>
            <person name="Gao Z.S."/>
        </authorList>
    </citation>
    <scope>NUCLEOTIDE SEQUENCE [LARGE SCALE GENOMIC DNA]</scope>
    <source>
        <tissue evidence="2">Leaves</tissue>
    </source>
</reference>
<name>A0A6A1W8S7_9ROSI</name>
<accession>A0A6A1W8S7</accession>
<dbReference type="OrthoDB" id="1937661at2759"/>
<dbReference type="EMBL" id="RXIC02000020">
    <property type="protein sequence ID" value="KAB1221621.1"/>
    <property type="molecule type" value="Genomic_DNA"/>
</dbReference>
<protein>
    <submittedName>
        <fullName evidence="2">Uncharacterized protein</fullName>
    </submittedName>
</protein>
<comment type="caution">
    <text evidence="2">The sequence shown here is derived from an EMBL/GenBank/DDBJ whole genome shotgun (WGS) entry which is preliminary data.</text>
</comment>
<dbReference type="Proteomes" id="UP000516437">
    <property type="component" value="Chromosome 2"/>
</dbReference>
<keyword evidence="3" id="KW-1185">Reference proteome</keyword>
<feature type="region of interest" description="Disordered" evidence="1">
    <location>
        <begin position="384"/>
        <end position="406"/>
    </location>
</feature>
<evidence type="ECO:0000256" key="1">
    <source>
        <dbReference type="SAM" id="MobiDB-lite"/>
    </source>
</evidence>
<organism evidence="2 3">
    <name type="scientific">Morella rubra</name>
    <name type="common">Chinese bayberry</name>
    <dbReference type="NCBI Taxonomy" id="262757"/>
    <lineage>
        <taxon>Eukaryota</taxon>
        <taxon>Viridiplantae</taxon>
        <taxon>Streptophyta</taxon>
        <taxon>Embryophyta</taxon>
        <taxon>Tracheophyta</taxon>
        <taxon>Spermatophyta</taxon>
        <taxon>Magnoliopsida</taxon>
        <taxon>eudicotyledons</taxon>
        <taxon>Gunneridae</taxon>
        <taxon>Pentapetalae</taxon>
        <taxon>rosids</taxon>
        <taxon>fabids</taxon>
        <taxon>Fagales</taxon>
        <taxon>Myricaceae</taxon>
        <taxon>Morella</taxon>
    </lineage>
</organism>
<dbReference type="AlphaFoldDB" id="A0A6A1W8S7"/>
<feature type="compositionally biased region" description="Polar residues" evidence="1">
    <location>
        <begin position="244"/>
        <end position="257"/>
    </location>
</feature>
<feature type="region of interest" description="Disordered" evidence="1">
    <location>
        <begin position="198"/>
        <end position="284"/>
    </location>
</feature>
<proteinExistence type="predicted"/>
<feature type="compositionally biased region" description="Basic and acidic residues" evidence="1">
    <location>
        <begin position="392"/>
        <end position="406"/>
    </location>
</feature>
<feature type="compositionally biased region" description="Polar residues" evidence="1">
    <location>
        <begin position="265"/>
        <end position="275"/>
    </location>
</feature>
<sequence>MGCISSKFATRTIGFRERQNQSLQRTANGMPVKDELNISCNGSDHYLALVSAANMVVNRLRSQDFNSNPCSKPTTEPGRNETSNTGELVTSLFQGEVKHAQPAPKETGSSDLELPRRSKSCHWFPEHDVSSLASDISVGIKEEESYLSYKGMVRNRSFHTVEEYDAMLETTRSSLQQTWLDGKDYPGTNMHLLGSQTLSDASQNTGDKESGMQGKKQTRLQGKTLAYENTTDNSFRSETETKELTPSLNSYSSSAGQEKQEVIPSPQTSSSTKKLQTLEDAAQGDRGLKRKAIAKGLESLRIPPTFDSPPILSLREWLHVGGQVYSPGSYVTPKFGNYSLPVRTGTVNECSEELIFNPELVAAFEQCMHQLEAEEESILKQIVESSEEDGTEEKQAIEEMLSLRED</sequence>
<feature type="region of interest" description="Disordered" evidence="1">
    <location>
        <begin position="63"/>
        <end position="85"/>
    </location>
</feature>